<evidence type="ECO:0000313" key="4">
    <source>
        <dbReference type="Proteomes" id="UP001500936"/>
    </source>
</evidence>
<evidence type="ECO:0000256" key="1">
    <source>
        <dbReference type="ARBA" id="ARBA00022729"/>
    </source>
</evidence>
<name>A0ABP8JQP5_9BACT</name>
<protein>
    <submittedName>
        <fullName evidence="3">PHB depolymerase family esterase</fullName>
    </submittedName>
</protein>
<dbReference type="Pfam" id="PF00756">
    <property type="entry name" value="Esterase"/>
    <property type="match status" value="1"/>
</dbReference>
<dbReference type="InterPro" id="IPR050955">
    <property type="entry name" value="Plant_Biomass_Hydrol_Est"/>
</dbReference>
<dbReference type="InterPro" id="IPR000801">
    <property type="entry name" value="Esterase-like"/>
</dbReference>
<gene>
    <name evidence="3" type="ORF">GCM10023187_00680</name>
</gene>
<dbReference type="Gene3D" id="3.40.50.1820">
    <property type="entry name" value="alpha/beta hydrolase"/>
    <property type="match status" value="1"/>
</dbReference>
<dbReference type="RefSeq" id="WP_370469296.1">
    <property type="nucleotide sequence ID" value="NZ_BAABHB010000001.1"/>
</dbReference>
<dbReference type="EMBL" id="BAABHB010000001">
    <property type="protein sequence ID" value="GAA4394637.1"/>
    <property type="molecule type" value="Genomic_DNA"/>
</dbReference>
<dbReference type="SUPFAM" id="SSF53474">
    <property type="entry name" value="alpha/beta-Hydrolases"/>
    <property type="match status" value="1"/>
</dbReference>
<keyword evidence="1 2" id="KW-0732">Signal</keyword>
<dbReference type="InterPro" id="IPR029058">
    <property type="entry name" value="AB_hydrolase_fold"/>
</dbReference>
<evidence type="ECO:0000313" key="3">
    <source>
        <dbReference type="EMBL" id="GAA4394637.1"/>
    </source>
</evidence>
<accession>A0ABP8JQP5</accession>
<organism evidence="3 4">
    <name type="scientific">Nibrella viscosa</name>
    <dbReference type="NCBI Taxonomy" id="1084524"/>
    <lineage>
        <taxon>Bacteria</taxon>
        <taxon>Pseudomonadati</taxon>
        <taxon>Bacteroidota</taxon>
        <taxon>Cytophagia</taxon>
        <taxon>Cytophagales</taxon>
        <taxon>Spirosomataceae</taxon>
        <taxon>Nibrella</taxon>
    </lineage>
</organism>
<feature type="chain" id="PRO_5045203422" evidence="2">
    <location>
        <begin position="23"/>
        <end position="293"/>
    </location>
</feature>
<dbReference type="PANTHER" id="PTHR43037:SF1">
    <property type="entry name" value="BLL1128 PROTEIN"/>
    <property type="match status" value="1"/>
</dbReference>
<comment type="caution">
    <text evidence="3">The sequence shown here is derived from an EMBL/GenBank/DDBJ whole genome shotgun (WGS) entry which is preliminary data.</text>
</comment>
<dbReference type="Proteomes" id="UP001500936">
    <property type="component" value="Unassembled WGS sequence"/>
</dbReference>
<evidence type="ECO:0000256" key="2">
    <source>
        <dbReference type="SAM" id="SignalP"/>
    </source>
</evidence>
<keyword evidence="4" id="KW-1185">Reference proteome</keyword>
<feature type="signal peptide" evidence="2">
    <location>
        <begin position="1"/>
        <end position="22"/>
    </location>
</feature>
<sequence length="293" mass="32568">MGLTTKLTGFLLLAGMTNVLHAQVISDSILVEGHYRSFHFNTPPQNLQRPSLVFVMHGSGGNGKGMMQAAARMDQQARTENTLVVYPDGYKRYWNECRKLSPAQANVENINEQAFFDGMIAYFQKRYQVNPKQVFAVGTSGGGHMAYKLALTMPDRFRAITAIIANLPDTTNLDCTPAGKPVPVMIINGTEDRTNPYNGGPVILGGNMNMGEVRSTDRTLAYWTGLAGYQGQPHKESVPDTDPNDGKTIERYTYKQKGKPEIVLLKVIGGKHDYPNDLDVHLEALRFFKRQLQ</sequence>
<reference evidence="4" key="1">
    <citation type="journal article" date="2019" name="Int. J. Syst. Evol. Microbiol.">
        <title>The Global Catalogue of Microorganisms (GCM) 10K type strain sequencing project: providing services to taxonomists for standard genome sequencing and annotation.</title>
        <authorList>
            <consortium name="The Broad Institute Genomics Platform"/>
            <consortium name="The Broad Institute Genome Sequencing Center for Infectious Disease"/>
            <person name="Wu L."/>
            <person name="Ma J."/>
        </authorList>
    </citation>
    <scope>NUCLEOTIDE SEQUENCE [LARGE SCALE GENOMIC DNA]</scope>
    <source>
        <strain evidence="4">JCM 17925</strain>
    </source>
</reference>
<dbReference type="PANTHER" id="PTHR43037">
    <property type="entry name" value="UNNAMED PRODUCT-RELATED"/>
    <property type="match status" value="1"/>
</dbReference>
<proteinExistence type="predicted"/>